<dbReference type="EMBL" id="FOSB01000004">
    <property type="protein sequence ID" value="SFJ80191.1"/>
    <property type="molecule type" value="Genomic_DNA"/>
</dbReference>
<evidence type="ECO:0000313" key="1">
    <source>
        <dbReference type="EMBL" id="SFJ80191.1"/>
    </source>
</evidence>
<dbReference type="Proteomes" id="UP000183557">
    <property type="component" value="Unassembled WGS sequence"/>
</dbReference>
<dbReference type="AlphaFoldDB" id="A0A1I3UEH6"/>
<keyword evidence="2" id="KW-1185">Reference proteome</keyword>
<gene>
    <name evidence="1" type="ORF">SAMN04487936_104245</name>
</gene>
<accession>A0A1I3UEH6</accession>
<protein>
    <submittedName>
        <fullName evidence="1">Uncharacterized protein</fullName>
    </submittedName>
</protein>
<sequence>MIFKGVFLLATGVPFPYYLGEEKNKKTSPLVVLGAGYLLIFFSEHRIVHGYSSVKHVKLNKYEIHILLLQ</sequence>
<proteinExistence type="predicted"/>
<organism evidence="1 2">
    <name type="scientific">Halobacillus dabanensis</name>
    <dbReference type="NCBI Taxonomy" id="240302"/>
    <lineage>
        <taxon>Bacteria</taxon>
        <taxon>Bacillati</taxon>
        <taxon>Bacillota</taxon>
        <taxon>Bacilli</taxon>
        <taxon>Bacillales</taxon>
        <taxon>Bacillaceae</taxon>
        <taxon>Halobacillus</taxon>
    </lineage>
</organism>
<name>A0A1I3UEH6_HALDA</name>
<evidence type="ECO:0000313" key="2">
    <source>
        <dbReference type="Proteomes" id="UP000183557"/>
    </source>
</evidence>
<reference evidence="2" key="1">
    <citation type="submission" date="2016-10" db="EMBL/GenBank/DDBJ databases">
        <authorList>
            <person name="Varghese N."/>
            <person name="Submissions S."/>
        </authorList>
    </citation>
    <scope>NUCLEOTIDE SEQUENCE [LARGE SCALE GENOMIC DNA]</scope>
    <source>
        <strain evidence="2">CGMCC 1.3704</strain>
    </source>
</reference>